<organism evidence="1 2">
    <name type="scientific">Parvibaculum sedimenti</name>
    <dbReference type="NCBI Taxonomy" id="2608632"/>
    <lineage>
        <taxon>Bacteria</taxon>
        <taxon>Pseudomonadati</taxon>
        <taxon>Pseudomonadota</taxon>
        <taxon>Alphaproteobacteria</taxon>
        <taxon>Hyphomicrobiales</taxon>
        <taxon>Parvibaculaceae</taxon>
        <taxon>Parvibaculum</taxon>
    </lineage>
</organism>
<sequence length="66" mass="6996">MAVPLDLEAYLDAASVIVGLPIAPEYRAEVLANLQRTTAIAAAVLEFPMSDEEEESASVFCPGEAE</sequence>
<evidence type="ECO:0000313" key="1">
    <source>
        <dbReference type="EMBL" id="KAB7741729.1"/>
    </source>
</evidence>
<dbReference type="Pfam" id="PF13318">
    <property type="entry name" value="AtzG-like"/>
    <property type="match status" value="1"/>
</dbReference>
<comment type="caution">
    <text evidence="1">The sequence shown here is derived from an EMBL/GenBank/DDBJ whole genome shotgun (WGS) entry which is preliminary data.</text>
</comment>
<accession>A0A6N6VKF4</accession>
<dbReference type="AlphaFoldDB" id="A0A6N6VKF4"/>
<dbReference type="InterPro" id="IPR025148">
    <property type="entry name" value="AtzG-like"/>
</dbReference>
<gene>
    <name evidence="1" type="ORF">F2P47_04815</name>
</gene>
<proteinExistence type="predicted"/>
<keyword evidence="2" id="KW-1185">Reference proteome</keyword>
<dbReference type="RefSeq" id="WP_152215032.1">
    <property type="nucleotide sequence ID" value="NZ_WESC01000003.1"/>
</dbReference>
<evidence type="ECO:0000313" key="2">
    <source>
        <dbReference type="Proteomes" id="UP000468901"/>
    </source>
</evidence>
<dbReference type="Proteomes" id="UP000468901">
    <property type="component" value="Unassembled WGS sequence"/>
</dbReference>
<name>A0A6N6VKF4_9HYPH</name>
<protein>
    <submittedName>
        <fullName evidence="1">DUF4089 domain-containing protein</fullName>
    </submittedName>
</protein>
<reference evidence="1 2" key="1">
    <citation type="submission" date="2019-09" db="EMBL/GenBank/DDBJ databases">
        <title>Parvibaculum sedimenti sp. nov., isolated from sediment.</title>
        <authorList>
            <person name="Wang Y."/>
        </authorList>
    </citation>
    <scope>NUCLEOTIDE SEQUENCE [LARGE SCALE GENOMIC DNA]</scope>
    <source>
        <strain evidence="1 2">HXT-9</strain>
    </source>
</reference>
<dbReference type="EMBL" id="WESC01000003">
    <property type="protein sequence ID" value="KAB7741729.1"/>
    <property type="molecule type" value="Genomic_DNA"/>
</dbReference>